<dbReference type="Proteomes" id="UP000005275">
    <property type="component" value="Chromosome"/>
</dbReference>
<sequence length="89" mass="9494">MPKITIHVADQRSAAEIAAWLREVCADVRQDGAGGIVAIDRALSDAERAALPPLPRTRAQAAGDNVLPLRRPVRRWPPSRPGRPGGDAA</sequence>
<proteinExistence type="predicted"/>
<evidence type="ECO:0000313" key="3">
    <source>
        <dbReference type="Proteomes" id="UP000005275"/>
    </source>
</evidence>
<accession>W0E3S0</accession>
<gene>
    <name evidence="2" type="ORF">MARPU_05605</name>
</gene>
<dbReference type="RefSeq" id="WP_005220629.1">
    <property type="nucleotide sequence ID" value="NZ_CP007031.1"/>
</dbReference>
<reference evidence="2 3" key="1">
    <citation type="submission" date="2013-12" db="EMBL/GenBank/DDBJ databases">
        <authorList>
            <consortium name="DOE Joint Genome Institute"/>
            <person name="Bryant D.A."/>
            <person name="Huntemann M."/>
            <person name="Han J."/>
            <person name="Chen A."/>
            <person name="Kyrpides N."/>
            <person name="Mavromatis K."/>
            <person name="Markowitz V."/>
            <person name="Palaniappan K."/>
            <person name="Ivanova N."/>
            <person name="Schaumberg A."/>
            <person name="Pati A."/>
            <person name="Liolios K."/>
            <person name="Nordberg H.P."/>
            <person name="Cantor M.N."/>
            <person name="Hua S.X."/>
            <person name="Woyke T."/>
        </authorList>
    </citation>
    <scope>NUCLEOTIDE SEQUENCE [LARGE SCALE GENOMIC DNA]</scope>
    <source>
        <strain evidence="2 3">984</strain>
    </source>
</reference>
<evidence type="ECO:0000313" key="2">
    <source>
        <dbReference type="EMBL" id="AHF05402.1"/>
    </source>
</evidence>
<dbReference type="AlphaFoldDB" id="W0E3S0"/>
<dbReference type="STRING" id="765910.MARPU_05605"/>
<name>W0E3S0_MARPU</name>
<evidence type="ECO:0000256" key="1">
    <source>
        <dbReference type="SAM" id="MobiDB-lite"/>
    </source>
</evidence>
<keyword evidence="3" id="KW-1185">Reference proteome</keyword>
<organism evidence="2 3">
    <name type="scientific">Marichromatium purpuratum 984</name>
    <dbReference type="NCBI Taxonomy" id="765910"/>
    <lineage>
        <taxon>Bacteria</taxon>
        <taxon>Pseudomonadati</taxon>
        <taxon>Pseudomonadota</taxon>
        <taxon>Gammaproteobacteria</taxon>
        <taxon>Chromatiales</taxon>
        <taxon>Chromatiaceae</taxon>
        <taxon>Marichromatium</taxon>
    </lineage>
</organism>
<dbReference type="EMBL" id="CP007031">
    <property type="protein sequence ID" value="AHF05402.1"/>
    <property type="molecule type" value="Genomic_DNA"/>
</dbReference>
<feature type="region of interest" description="Disordered" evidence="1">
    <location>
        <begin position="57"/>
        <end position="89"/>
    </location>
</feature>
<dbReference type="KEGG" id="mpur:MARPU_05605"/>
<protein>
    <submittedName>
        <fullName evidence="2">Uncharacterized protein</fullName>
    </submittedName>
</protein>
<dbReference type="HOGENOM" id="CLU_2451111_0_0_6"/>